<name>A0AAD6HEJ5_9EURO</name>
<proteinExistence type="inferred from homology"/>
<dbReference type="Proteomes" id="UP001215712">
    <property type="component" value="Unassembled WGS sequence"/>
</dbReference>
<feature type="transmembrane region" description="Helical" evidence="4">
    <location>
        <begin position="157"/>
        <end position="174"/>
    </location>
</feature>
<evidence type="ECO:0000256" key="1">
    <source>
        <dbReference type="ARBA" id="ARBA00022692"/>
    </source>
</evidence>
<evidence type="ECO:0000256" key="3">
    <source>
        <dbReference type="ARBA" id="ARBA00023136"/>
    </source>
</evidence>
<dbReference type="EMBL" id="JAQJAN010000017">
    <property type="protein sequence ID" value="KAJ5709844.1"/>
    <property type="molecule type" value="Genomic_DNA"/>
</dbReference>
<accession>A0AAD6HEJ5</accession>
<keyword evidence="4" id="KW-0813">Transport</keyword>
<reference evidence="5" key="2">
    <citation type="submission" date="2023-01" db="EMBL/GenBank/DDBJ databases">
        <authorList>
            <person name="Petersen C."/>
        </authorList>
    </citation>
    <scope>NUCLEOTIDE SEQUENCE</scope>
    <source>
        <strain evidence="5">IBT 17514</strain>
    </source>
</reference>
<dbReference type="PANTHER" id="PTHR12483:SF79">
    <property type="entry name" value="COPPER TRANSPORT PROTEIN"/>
    <property type="match status" value="1"/>
</dbReference>
<dbReference type="InterPro" id="IPR007274">
    <property type="entry name" value="Cop_transporter"/>
</dbReference>
<comment type="subcellular location">
    <subcellularLocation>
        <location evidence="4">Membrane</location>
        <topology evidence="4">Multi-pass membrane protein</topology>
    </subcellularLocation>
</comment>
<evidence type="ECO:0000256" key="4">
    <source>
        <dbReference type="RuleBase" id="RU367022"/>
    </source>
</evidence>
<keyword evidence="6" id="KW-1185">Reference proteome</keyword>
<reference evidence="5" key="1">
    <citation type="journal article" date="2023" name="IMA Fungus">
        <title>Comparative genomic study of the Penicillium genus elucidates a diverse pangenome and 15 lateral gene transfer events.</title>
        <authorList>
            <person name="Petersen C."/>
            <person name="Sorensen T."/>
            <person name="Nielsen M.R."/>
            <person name="Sondergaard T.E."/>
            <person name="Sorensen J.L."/>
            <person name="Fitzpatrick D.A."/>
            <person name="Frisvad J.C."/>
            <person name="Nielsen K.L."/>
        </authorList>
    </citation>
    <scope>NUCLEOTIDE SEQUENCE</scope>
    <source>
        <strain evidence="5">IBT 17514</strain>
    </source>
</reference>
<keyword evidence="2 4" id="KW-1133">Transmembrane helix</keyword>
<dbReference type="PANTHER" id="PTHR12483">
    <property type="entry name" value="SOLUTE CARRIER FAMILY 31 COPPER TRANSPORTERS"/>
    <property type="match status" value="1"/>
</dbReference>
<evidence type="ECO:0000313" key="5">
    <source>
        <dbReference type="EMBL" id="KAJ5709844.1"/>
    </source>
</evidence>
<evidence type="ECO:0000256" key="2">
    <source>
        <dbReference type="ARBA" id="ARBA00022989"/>
    </source>
</evidence>
<feature type="transmembrane region" description="Helical" evidence="4">
    <location>
        <begin position="70"/>
        <end position="89"/>
    </location>
</feature>
<organism evidence="5 6">
    <name type="scientific">Penicillium malachiteum</name>
    <dbReference type="NCBI Taxonomy" id="1324776"/>
    <lineage>
        <taxon>Eukaryota</taxon>
        <taxon>Fungi</taxon>
        <taxon>Dikarya</taxon>
        <taxon>Ascomycota</taxon>
        <taxon>Pezizomycotina</taxon>
        <taxon>Eurotiomycetes</taxon>
        <taxon>Eurotiomycetidae</taxon>
        <taxon>Eurotiales</taxon>
        <taxon>Aspergillaceae</taxon>
        <taxon>Penicillium</taxon>
    </lineage>
</organism>
<dbReference type="AlphaFoldDB" id="A0AAD6HEJ5"/>
<dbReference type="GO" id="GO:0005375">
    <property type="term" value="F:copper ion transmembrane transporter activity"/>
    <property type="evidence" value="ECO:0007669"/>
    <property type="project" value="UniProtKB-UniRule"/>
</dbReference>
<evidence type="ECO:0000313" key="6">
    <source>
        <dbReference type="Proteomes" id="UP001215712"/>
    </source>
</evidence>
<keyword evidence="4" id="KW-0186">Copper</keyword>
<keyword evidence="4" id="KW-0187">Copper transport</keyword>
<keyword evidence="1 4" id="KW-0812">Transmembrane</keyword>
<dbReference type="GO" id="GO:0016020">
    <property type="term" value="C:membrane"/>
    <property type="evidence" value="ECO:0007669"/>
    <property type="project" value="UniProtKB-SubCell"/>
</dbReference>
<keyword evidence="4" id="KW-0406">Ion transport</keyword>
<gene>
    <name evidence="5" type="ORF">N7493_009436</name>
</gene>
<sequence>MASASPDELELISPRWPCFKLPFRTISISTPCVPRLRGVADSAYRLQMLFNWYTIDACFLSSGWQIKNRGMFAVTCIGVILLVILVEGFRCLGKEYDLFLACQCQRQAAMLGAKNRSNGGTIRLRVTPLQQLARAVIHALTFGGAYIIMLLAMYFNVYVIICIFIGAGLGKFLCDWMAVQVHLEGEMIEVKGVEETTICCG</sequence>
<dbReference type="Pfam" id="PF04145">
    <property type="entry name" value="Ctr"/>
    <property type="match status" value="1"/>
</dbReference>
<comment type="caution">
    <text evidence="5">The sequence shown here is derived from an EMBL/GenBank/DDBJ whole genome shotgun (WGS) entry which is preliminary data.</text>
</comment>
<comment type="similarity">
    <text evidence="4">Belongs to the copper transporter (Ctr) (TC 1.A.56) family. SLC31A subfamily.</text>
</comment>
<keyword evidence="3 4" id="KW-0472">Membrane</keyword>
<protein>
    <recommendedName>
        <fullName evidence="4">Copper transport protein</fullName>
    </recommendedName>
</protein>